<accession>A0ABT2CJX9</accession>
<reference evidence="2" key="1">
    <citation type="submission" date="2022-08" db="EMBL/GenBank/DDBJ databases">
        <authorList>
            <person name="Somphong A."/>
            <person name="Phongsopitanun W."/>
        </authorList>
    </citation>
    <scope>NUCLEOTIDE SEQUENCE</scope>
    <source>
        <strain evidence="2">LP05-1</strain>
    </source>
</reference>
<protein>
    <submittedName>
        <fullName evidence="2">Acyl-CoA dehydrogenase</fullName>
    </submittedName>
</protein>
<feature type="compositionally biased region" description="Low complexity" evidence="1">
    <location>
        <begin position="11"/>
        <end position="22"/>
    </location>
</feature>
<keyword evidence="3" id="KW-1185">Reference proteome</keyword>
<feature type="region of interest" description="Disordered" evidence="1">
    <location>
        <begin position="158"/>
        <end position="177"/>
    </location>
</feature>
<evidence type="ECO:0000313" key="2">
    <source>
        <dbReference type="EMBL" id="MCS0636889.1"/>
    </source>
</evidence>
<dbReference type="EMBL" id="JANUGQ010000011">
    <property type="protein sequence ID" value="MCS0636889.1"/>
    <property type="molecule type" value="Genomic_DNA"/>
</dbReference>
<gene>
    <name evidence="2" type="ORF">NX801_14720</name>
</gene>
<dbReference type="RefSeq" id="WP_258788152.1">
    <property type="nucleotide sequence ID" value="NZ_JANUGQ010000011.1"/>
</dbReference>
<dbReference type="Proteomes" id="UP001431313">
    <property type="component" value="Unassembled WGS sequence"/>
</dbReference>
<organism evidence="2 3">
    <name type="scientific">Streptomyces pyxinae</name>
    <dbReference type="NCBI Taxonomy" id="2970734"/>
    <lineage>
        <taxon>Bacteria</taxon>
        <taxon>Bacillati</taxon>
        <taxon>Actinomycetota</taxon>
        <taxon>Actinomycetes</taxon>
        <taxon>Kitasatosporales</taxon>
        <taxon>Streptomycetaceae</taxon>
        <taxon>Streptomyces</taxon>
    </lineage>
</organism>
<dbReference type="SUPFAM" id="SSF56645">
    <property type="entry name" value="Acyl-CoA dehydrogenase NM domain-like"/>
    <property type="match status" value="1"/>
</dbReference>
<sequence>MHELTLPPLSDAPDPGAAGGPDAVSVRRAAAAGFVRYADALAAGAADCPLPGSGRTPARFDALAGVAREDLCAARLVEGHLDAAAILAELGGEPVRPGEYWGVWAAEPPGSGLTATRTPDGWVLDGLKQYCSGAHTCTHALVTARAEDGRRLFAVRTGIPGTPGGDGHGADRTEGPGCRPVPGTWPAVGMAGSDSPDVRFTRVPAVPVGGVEEYLTRPGFHHGGVGVAACWYGGARAVARVLFERAGRRPDPYTDAHAGAVDLRLHTAGTVLRRAAEEIDADPLDTTGTAALRALRVRALVAEVCTGVLDEVGRATGAGPLCHDERHARAAADLAVYVRQHHAERDLATLGGLVARAGGAGR</sequence>
<comment type="caution">
    <text evidence="2">The sequence shown here is derived from an EMBL/GenBank/DDBJ whole genome shotgun (WGS) entry which is preliminary data.</text>
</comment>
<evidence type="ECO:0000313" key="3">
    <source>
        <dbReference type="Proteomes" id="UP001431313"/>
    </source>
</evidence>
<dbReference type="Gene3D" id="2.40.110.10">
    <property type="entry name" value="Butyryl-CoA Dehydrogenase, subunit A, domain 2"/>
    <property type="match status" value="1"/>
</dbReference>
<dbReference type="InterPro" id="IPR046373">
    <property type="entry name" value="Acyl-CoA_Oxase/DH_mid-dom_sf"/>
</dbReference>
<feature type="region of interest" description="Disordered" evidence="1">
    <location>
        <begin position="1"/>
        <end position="22"/>
    </location>
</feature>
<name>A0ABT2CJX9_9ACTN</name>
<dbReference type="InterPro" id="IPR009100">
    <property type="entry name" value="AcylCoA_DH/oxidase_NM_dom_sf"/>
</dbReference>
<evidence type="ECO:0000256" key="1">
    <source>
        <dbReference type="SAM" id="MobiDB-lite"/>
    </source>
</evidence>
<proteinExistence type="predicted"/>